<gene>
    <name evidence="3" type="ORF">Dsin_002949</name>
</gene>
<comment type="caution">
    <text evidence="3">The sequence shown here is derived from an EMBL/GenBank/DDBJ whole genome shotgun (WGS) entry which is preliminary data.</text>
</comment>
<name>A0AAE0EJR9_9ROSI</name>
<dbReference type="SMART" id="SM00248">
    <property type="entry name" value="ANK"/>
    <property type="match status" value="2"/>
</dbReference>
<evidence type="ECO:0000256" key="1">
    <source>
        <dbReference type="ARBA" id="ARBA00022737"/>
    </source>
</evidence>
<proteinExistence type="predicted"/>
<dbReference type="Proteomes" id="UP001281410">
    <property type="component" value="Unassembled WGS sequence"/>
</dbReference>
<dbReference type="EMBL" id="JANJYJ010000001">
    <property type="protein sequence ID" value="KAK3231068.1"/>
    <property type="molecule type" value="Genomic_DNA"/>
</dbReference>
<evidence type="ECO:0000313" key="4">
    <source>
        <dbReference type="Proteomes" id="UP001281410"/>
    </source>
</evidence>
<dbReference type="InterPro" id="IPR036770">
    <property type="entry name" value="Ankyrin_rpt-contain_sf"/>
</dbReference>
<evidence type="ECO:0000256" key="2">
    <source>
        <dbReference type="ARBA" id="ARBA00023043"/>
    </source>
</evidence>
<dbReference type="AlphaFoldDB" id="A0AAE0EJR9"/>
<dbReference type="PANTHER" id="PTHR24186">
    <property type="entry name" value="PROTEIN PHOSPHATASE 1 REGULATORY SUBUNIT"/>
    <property type="match status" value="1"/>
</dbReference>
<reference evidence="3" key="1">
    <citation type="journal article" date="2023" name="Plant J.">
        <title>Genome sequences and population genomics provide insights into the demographic history, inbreeding, and mutation load of two 'living fossil' tree species of Dipteronia.</title>
        <authorList>
            <person name="Feng Y."/>
            <person name="Comes H.P."/>
            <person name="Chen J."/>
            <person name="Zhu S."/>
            <person name="Lu R."/>
            <person name="Zhang X."/>
            <person name="Li P."/>
            <person name="Qiu J."/>
            <person name="Olsen K.M."/>
            <person name="Qiu Y."/>
        </authorList>
    </citation>
    <scope>NUCLEOTIDE SEQUENCE</scope>
    <source>
        <strain evidence="3">NBL</strain>
    </source>
</reference>
<sequence length="117" mass="13161">MKSWQNELLEGKRLRLKLQLSVFWTALHCAAIKGRIDVIRHLLSCRPESAKELTYKGETMLHLVVKNSQGVQIMTPLISILGELNLVEDHINCVDEDGNTVLHLVLGSGLYSQVNPM</sequence>
<keyword evidence="2" id="KW-0040">ANK repeat</keyword>
<protein>
    <submittedName>
        <fullName evidence="3">Uncharacterized protein</fullName>
    </submittedName>
</protein>
<dbReference type="SUPFAM" id="SSF48403">
    <property type="entry name" value="Ankyrin repeat"/>
    <property type="match status" value="1"/>
</dbReference>
<accession>A0AAE0EJR9</accession>
<keyword evidence="1" id="KW-0677">Repeat</keyword>
<organism evidence="3 4">
    <name type="scientific">Dipteronia sinensis</name>
    <dbReference type="NCBI Taxonomy" id="43782"/>
    <lineage>
        <taxon>Eukaryota</taxon>
        <taxon>Viridiplantae</taxon>
        <taxon>Streptophyta</taxon>
        <taxon>Embryophyta</taxon>
        <taxon>Tracheophyta</taxon>
        <taxon>Spermatophyta</taxon>
        <taxon>Magnoliopsida</taxon>
        <taxon>eudicotyledons</taxon>
        <taxon>Gunneridae</taxon>
        <taxon>Pentapetalae</taxon>
        <taxon>rosids</taxon>
        <taxon>malvids</taxon>
        <taxon>Sapindales</taxon>
        <taxon>Sapindaceae</taxon>
        <taxon>Hippocastanoideae</taxon>
        <taxon>Acereae</taxon>
        <taxon>Dipteronia</taxon>
    </lineage>
</organism>
<dbReference type="Gene3D" id="1.25.40.20">
    <property type="entry name" value="Ankyrin repeat-containing domain"/>
    <property type="match status" value="1"/>
</dbReference>
<dbReference type="Pfam" id="PF12796">
    <property type="entry name" value="Ank_2"/>
    <property type="match status" value="1"/>
</dbReference>
<dbReference type="PANTHER" id="PTHR24186:SF56">
    <property type="entry name" value="PGG DOMAIN-CONTAINING PROTEIN"/>
    <property type="match status" value="1"/>
</dbReference>
<dbReference type="GO" id="GO:0005886">
    <property type="term" value="C:plasma membrane"/>
    <property type="evidence" value="ECO:0007669"/>
    <property type="project" value="TreeGrafter"/>
</dbReference>
<keyword evidence="4" id="KW-1185">Reference proteome</keyword>
<evidence type="ECO:0000313" key="3">
    <source>
        <dbReference type="EMBL" id="KAK3231068.1"/>
    </source>
</evidence>
<dbReference type="InterPro" id="IPR002110">
    <property type="entry name" value="Ankyrin_rpt"/>
</dbReference>